<feature type="transmembrane region" description="Helical" evidence="1">
    <location>
        <begin position="47"/>
        <end position="68"/>
    </location>
</feature>
<accession>A0A075JWW2</accession>
<evidence type="ECO:0000256" key="1">
    <source>
        <dbReference type="SAM" id="Phobius"/>
    </source>
</evidence>
<sequence>MRPTTRIAHHERLLGAALLWLLAGAALLLTTLAPAHTDALGWTPAFWLVGAPLVVLLALEPSLPRQLLALLRPRRRSAAQLIWN</sequence>
<keyword evidence="1" id="KW-1133">Transmembrane helix</keyword>
<dbReference type="AlphaFoldDB" id="A0A075JWW2"/>
<evidence type="ECO:0000313" key="3">
    <source>
        <dbReference type="Proteomes" id="UP000027987"/>
    </source>
</evidence>
<dbReference type="PATRIC" id="fig|1217721.7.peg.737"/>
<reference evidence="2 3" key="1">
    <citation type="submission" date="2014-07" db="EMBL/GenBank/DDBJ databases">
        <title>Complete Genome Sequence of Dyella japonica Strain A8 Isolated from Malaysian Tropical Soil.</title>
        <authorList>
            <person name="Hui R.K.H."/>
            <person name="Chen J.-W."/>
            <person name="Chan K.-G."/>
            <person name="Leung F.C.C."/>
        </authorList>
    </citation>
    <scope>NUCLEOTIDE SEQUENCE [LARGE SCALE GENOMIC DNA]</scope>
    <source>
        <strain evidence="2 3">A8</strain>
    </source>
</reference>
<dbReference type="RefSeq" id="WP_019464166.1">
    <property type="nucleotide sequence ID" value="NZ_ALOY01000111.1"/>
</dbReference>
<keyword evidence="1" id="KW-0812">Transmembrane</keyword>
<dbReference type="EMBL" id="CP008884">
    <property type="protein sequence ID" value="AIF46389.1"/>
    <property type="molecule type" value="Genomic_DNA"/>
</dbReference>
<protein>
    <submittedName>
        <fullName evidence="2">Uncharacterized protein</fullName>
    </submittedName>
</protein>
<name>A0A075JWW2_9GAMM</name>
<keyword evidence="3" id="KW-1185">Reference proteome</keyword>
<dbReference type="STRING" id="1217721.HY57_03515"/>
<dbReference type="Proteomes" id="UP000027987">
    <property type="component" value="Chromosome"/>
</dbReference>
<dbReference type="KEGG" id="dja:HY57_03515"/>
<gene>
    <name evidence="2" type="ORF">HY57_03515</name>
</gene>
<organism evidence="2 3">
    <name type="scientific">Dyella japonica A8</name>
    <dbReference type="NCBI Taxonomy" id="1217721"/>
    <lineage>
        <taxon>Bacteria</taxon>
        <taxon>Pseudomonadati</taxon>
        <taxon>Pseudomonadota</taxon>
        <taxon>Gammaproteobacteria</taxon>
        <taxon>Lysobacterales</taxon>
        <taxon>Rhodanobacteraceae</taxon>
        <taxon>Dyella</taxon>
    </lineage>
</organism>
<evidence type="ECO:0000313" key="2">
    <source>
        <dbReference type="EMBL" id="AIF46389.1"/>
    </source>
</evidence>
<proteinExistence type="predicted"/>
<keyword evidence="1" id="KW-0472">Membrane</keyword>
<dbReference type="HOGENOM" id="CLU_2510464_0_0_6"/>